<keyword evidence="2" id="KW-1133">Transmembrane helix</keyword>
<feature type="region of interest" description="Disordered" evidence="1">
    <location>
        <begin position="37"/>
        <end position="98"/>
    </location>
</feature>
<evidence type="ECO:0000256" key="2">
    <source>
        <dbReference type="SAM" id="Phobius"/>
    </source>
</evidence>
<dbReference type="Proteomes" id="UP000604117">
    <property type="component" value="Unassembled WGS sequence"/>
</dbReference>
<evidence type="ECO:0000313" key="4">
    <source>
        <dbReference type="Proteomes" id="UP000604117"/>
    </source>
</evidence>
<feature type="compositionally biased region" description="Basic residues" evidence="1">
    <location>
        <begin position="44"/>
        <end position="60"/>
    </location>
</feature>
<keyword evidence="2" id="KW-0472">Membrane</keyword>
<comment type="caution">
    <text evidence="3">The sequence shown here is derived from an EMBL/GenBank/DDBJ whole genome shotgun (WGS) entry which is preliminary data.</text>
</comment>
<name>A0ABQ4CH63_9ACTN</name>
<evidence type="ECO:0000313" key="3">
    <source>
        <dbReference type="EMBL" id="GIF70618.1"/>
    </source>
</evidence>
<feature type="transmembrane region" description="Helical" evidence="2">
    <location>
        <begin position="151"/>
        <end position="170"/>
    </location>
</feature>
<evidence type="ECO:0000256" key="1">
    <source>
        <dbReference type="SAM" id="MobiDB-lite"/>
    </source>
</evidence>
<feature type="compositionally biased region" description="Pro residues" evidence="1">
    <location>
        <begin position="68"/>
        <end position="92"/>
    </location>
</feature>
<sequence>MPTSVLLAVLAAAGLLALAPALVRRYDATERLVAERASPTARVLSRRRRRRTVPGRRPVRGARTALPPLRPEVPVSAPPVSAPPVSAPPAPRRSPRLRAVPPGVLARPARRRPAVRRHPTAVYRRRRVLAALILLNLVELVGVFLVGPGFWVGVAVTGSLLVAYLGHLRSRALAERARRRKLARRAAWLAARQAEVRAEQARRAEARREQQRRLAAQREAVRRAAMGLDRPADLPPAATGSVSYRRAGGLRGRPYETRRRDTA</sequence>
<proteinExistence type="predicted"/>
<accession>A0ABQ4CH63</accession>
<protein>
    <submittedName>
        <fullName evidence="3">Uncharacterized protein</fullName>
    </submittedName>
</protein>
<feature type="region of interest" description="Disordered" evidence="1">
    <location>
        <begin position="224"/>
        <end position="263"/>
    </location>
</feature>
<keyword evidence="2" id="KW-0812">Transmembrane</keyword>
<organism evidence="3 4">
    <name type="scientific">Asanoa siamensis</name>
    <dbReference type="NCBI Taxonomy" id="926357"/>
    <lineage>
        <taxon>Bacteria</taxon>
        <taxon>Bacillati</taxon>
        <taxon>Actinomycetota</taxon>
        <taxon>Actinomycetes</taxon>
        <taxon>Micromonosporales</taxon>
        <taxon>Micromonosporaceae</taxon>
        <taxon>Asanoa</taxon>
    </lineage>
</organism>
<dbReference type="EMBL" id="BONE01000001">
    <property type="protein sequence ID" value="GIF70618.1"/>
    <property type="molecule type" value="Genomic_DNA"/>
</dbReference>
<gene>
    <name evidence="3" type="ORF">Asi02nite_01360</name>
</gene>
<keyword evidence="4" id="KW-1185">Reference proteome</keyword>
<reference evidence="3 4" key="1">
    <citation type="submission" date="2021-01" db="EMBL/GenBank/DDBJ databases">
        <title>Whole genome shotgun sequence of Asanoa siamensis NBRC 107932.</title>
        <authorList>
            <person name="Komaki H."/>
            <person name="Tamura T."/>
        </authorList>
    </citation>
    <scope>NUCLEOTIDE SEQUENCE [LARGE SCALE GENOMIC DNA]</scope>
    <source>
        <strain evidence="3 4">NBRC 107932</strain>
    </source>
</reference>
<feature type="transmembrane region" description="Helical" evidence="2">
    <location>
        <begin position="6"/>
        <end position="23"/>
    </location>
</feature>
<feature type="transmembrane region" description="Helical" evidence="2">
    <location>
        <begin position="128"/>
        <end position="145"/>
    </location>
</feature>
<feature type="compositionally biased region" description="Basic and acidic residues" evidence="1">
    <location>
        <begin position="253"/>
        <end position="263"/>
    </location>
</feature>